<evidence type="ECO:0000313" key="3">
    <source>
        <dbReference type="Proteomes" id="UP000005317"/>
    </source>
</evidence>
<dbReference type="EMBL" id="JH651384">
    <property type="protein sequence ID" value="EIJ33151.1"/>
    <property type="molecule type" value="Genomic_DNA"/>
</dbReference>
<accession>A0A656H8W5</accession>
<keyword evidence="1" id="KW-0620">Polyamine biosynthesis</keyword>
<dbReference type="Gene3D" id="3.40.50.150">
    <property type="entry name" value="Vaccinia Virus protein VP39"/>
    <property type="match status" value="1"/>
</dbReference>
<evidence type="ECO:0000256" key="1">
    <source>
        <dbReference type="ARBA" id="ARBA00023115"/>
    </source>
</evidence>
<dbReference type="PANTHER" id="PTHR43317:SF1">
    <property type="entry name" value="THERMOSPERMINE SYNTHASE ACAULIS5"/>
    <property type="match status" value="1"/>
</dbReference>
<dbReference type="CDD" id="cd02440">
    <property type="entry name" value="AdoMet_MTases"/>
    <property type="match status" value="1"/>
</dbReference>
<organism evidence="2 3">
    <name type="scientific">Thiothrix nivea (strain ATCC 35100 / DSM 5205 / JP2)</name>
    <dbReference type="NCBI Taxonomy" id="870187"/>
    <lineage>
        <taxon>Bacteria</taxon>
        <taxon>Pseudomonadati</taxon>
        <taxon>Pseudomonadota</taxon>
        <taxon>Gammaproteobacteria</taxon>
        <taxon>Thiotrichales</taxon>
        <taxon>Thiotrichaceae</taxon>
        <taxon>Thiothrix</taxon>
    </lineage>
</organism>
<proteinExistence type="predicted"/>
<keyword evidence="3" id="KW-1185">Reference proteome</keyword>
<name>A0A656H8W5_THINJ</name>
<sequence length="275" mass="31194">MKTNGKYVNRKATSLHRSDRRSAIFQPMPDIQTLYDSTDEFGPITVTDDGECRILSFAPNDEQSRCLKAVPYVLQFEYTQAMLLVLLFCQPRRVLILGVGGGSLVTALHHMIPGIRITAVELRQSVIDVAYRFFQMPRGKRIELVCANADQYLCAEQPHTQDVVFADLYHGTGVDEVQLKADFIARCAASLKEEGWLVLNCWNEHREDAALRNALREHFADIRTVLTSSRNWVILAGRKPSWHTNSEMKENAFQLTSALGYPLTRHLARMRALGE</sequence>
<evidence type="ECO:0000313" key="2">
    <source>
        <dbReference type="EMBL" id="EIJ33151.1"/>
    </source>
</evidence>
<protein>
    <submittedName>
        <fullName evidence="2">Spermine synthase</fullName>
    </submittedName>
</protein>
<dbReference type="GO" id="GO:0006596">
    <property type="term" value="P:polyamine biosynthetic process"/>
    <property type="evidence" value="ECO:0007669"/>
    <property type="project" value="UniProtKB-KW"/>
</dbReference>
<dbReference type="PANTHER" id="PTHR43317">
    <property type="entry name" value="THERMOSPERMINE SYNTHASE ACAULIS5"/>
    <property type="match status" value="1"/>
</dbReference>
<dbReference type="Proteomes" id="UP000005317">
    <property type="component" value="Unassembled WGS sequence"/>
</dbReference>
<dbReference type="InterPro" id="IPR029063">
    <property type="entry name" value="SAM-dependent_MTases_sf"/>
</dbReference>
<dbReference type="AlphaFoldDB" id="A0A656H8W5"/>
<dbReference type="SUPFAM" id="SSF53335">
    <property type="entry name" value="S-adenosyl-L-methionine-dependent methyltransferases"/>
    <property type="match status" value="1"/>
</dbReference>
<gene>
    <name evidence="2" type="ORF">Thini_0513</name>
</gene>
<reference evidence="3" key="1">
    <citation type="journal article" date="2011" name="Stand. Genomic Sci.">
        <title>Genome sequence of the filamentous, gliding Thiothrix nivea neotype strain (JP2(T)).</title>
        <authorList>
            <person name="Lapidus A."/>
            <person name="Nolan M."/>
            <person name="Lucas S."/>
            <person name="Glavina Del Rio T."/>
            <person name="Tice H."/>
            <person name="Cheng J.F."/>
            <person name="Tapia R."/>
            <person name="Han C."/>
            <person name="Goodwin L."/>
            <person name="Pitluck S."/>
            <person name="Liolios K."/>
            <person name="Pagani I."/>
            <person name="Ivanova N."/>
            <person name="Huntemann M."/>
            <person name="Mavromatis K."/>
            <person name="Mikhailova N."/>
            <person name="Pati A."/>
            <person name="Chen A."/>
            <person name="Palaniappan K."/>
            <person name="Land M."/>
            <person name="Brambilla E.M."/>
            <person name="Rohde M."/>
            <person name="Abt B."/>
            <person name="Verbarg S."/>
            <person name="Goker M."/>
            <person name="Bristow J."/>
            <person name="Eisen J.A."/>
            <person name="Markowitz V."/>
            <person name="Hugenholtz P."/>
            <person name="Kyrpides N.C."/>
            <person name="Klenk H.P."/>
            <person name="Woyke T."/>
        </authorList>
    </citation>
    <scope>NUCLEOTIDE SEQUENCE [LARGE SCALE GENOMIC DNA]</scope>
    <source>
        <strain evidence="3">ATCC 35100 / DSM 5205 / JP2</strain>
    </source>
</reference>
<dbReference type="Pfam" id="PF01564">
    <property type="entry name" value="Spermine_synth"/>
    <property type="match status" value="1"/>
</dbReference>